<keyword evidence="5 10" id="KW-0479">Metal-binding</keyword>
<keyword evidence="6 10" id="KW-0460">Magnesium</keyword>
<dbReference type="Proteomes" id="UP000059074">
    <property type="component" value="Unassembled WGS sequence"/>
</dbReference>
<dbReference type="PATRIC" id="fig|121290.4.peg.556"/>
<dbReference type="GO" id="GO:0046872">
    <property type="term" value="F:metal ion binding"/>
    <property type="evidence" value="ECO:0007669"/>
    <property type="project" value="UniProtKB-KW"/>
</dbReference>
<feature type="domain" description="Nudix hydrolase" evidence="12">
    <location>
        <begin position="31"/>
        <end position="163"/>
    </location>
</feature>
<comment type="catalytic activity">
    <reaction evidence="10">
        <text>isopentenyl diphosphate = dimethylallyl diphosphate</text>
        <dbReference type="Rhea" id="RHEA:23284"/>
        <dbReference type="ChEBI" id="CHEBI:57623"/>
        <dbReference type="ChEBI" id="CHEBI:128769"/>
        <dbReference type="EC" id="5.3.3.2"/>
    </reaction>
</comment>
<sequence>MIDELEHVILVDPDDQPLGTERKIEAHVEGKLHRAFSVLIHDGNGRMLLQQRAPEKYHSGGLWTNACCGHPRPGEATIDAARRRLIEEMGIDCPLVPLHSLTYRADVGNGLIEHEVVHLFVGHWDGAVAADPSEVSDYAWKTLNETRAEALNDPERFTAWFRVYLDRQDTDWFAA</sequence>
<protein>
    <recommendedName>
        <fullName evidence="3 10">Isopentenyl-diphosphate Delta-isomerase</fullName>
        <shortName evidence="10">IPP isomerase</shortName>
        <ecNumber evidence="3 10">5.3.3.2</ecNumber>
    </recommendedName>
    <alternativeName>
        <fullName evidence="10">IPP:DMAPP isomerase</fullName>
    </alternativeName>
    <alternativeName>
        <fullName evidence="10">Isopentenyl pyrophosphate isomerase</fullName>
    </alternativeName>
</protein>
<comment type="caution">
    <text evidence="13">The sequence shown here is derived from an EMBL/GenBank/DDBJ whole genome shotgun (WGS) entry which is preliminary data.</text>
</comment>
<evidence type="ECO:0000256" key="9">
    <source>
        <dbReference type="ARBA" id="ARBA00023235"/>
    </source>
</evidence>
<comment type="subcellular location">
    <subcellularLocation>
        <location evidence="10">Cytoplasm</location>
    </subcellularLocation>
</comment>
<feature type="binding site" evidence="10">
    <location>
        <position position="27"/>
    </location>
    <ligand>
        <name>Mn(2+)</name>
        <dbReference type="ChEBI" id="CHEBI:29035"/>
    </ligand>
</feature>
<keyword evidence="4 10" id="KW-0963">Cytoplasm</keyword>
<keyword evidence="7 10" id="KW-0464">Manganese</keyword>
<dbReference type="PANTHER" id="PTHR10885">
    <property type="entry name" value="ISOPENTENYL-DIPHOSPHATE DELTA-ISOMERASE"/>
    <property type="match status" value="1"/>
</dbReference>
<dbReference type="PIRSF" id="PIRSF018427">
    <property type="entry name" value="Isopntndiph_ism"/>
    <property type="match status" value="1"/>
</dbReference>
<dbReference type="NCBIfam" id="TIGR02150">
    <property type="entry name" value="IPP_isom_1"/>
    <property type="match status" value="1"/>
</dbReference>
<evidence type="ECO:0000256" key="2">
    <source>
        <dbReference type="ARBA" id="ARBA00007579"/>
    </source>
</evidence>
<comment type="cofactor">
    <cofactor evidence="10">
        <name>Mn(2+)</name>
        <dbReference type="ChEBI" id="CHEBI:29035"/>
    </cofactor>
    <text evidence="10">Binds 1 Mn(2+) ion per subunit.</text>
</comment>
<dbReference type="Gene3D" id="3.90.79.10">
    <property type="entry name" value="Nucleoside Triphosphate Pyrophosphohydrolase"/>
    <property type="match status" value="1"/>
</dbReference>
<dbReference type="EMBL" id="LMTR01000082">
    <property type="protein sequence ID" value="KWT65205.1"/>
    <property type="molecule type" value="Genomic_DNA"/>
</dbReference>
<dbReference type="UniPathway" id="UPA00059">
    <property type="reaction ID" value="UER00104"/>
</dbReference>
<dbReference type="GO" id="GO:0005737">
    <property type="term" value="C:cytoplasm"/>
    <property type="evidence" value="ECO:0007669"/>
    <property type="project" value="UniProtKB-SubCell"/>
</dbReference>
<evidence type="ECO:0000256" key="1">
    <source>
        <dbReference type="ARBA" id="ARBA00004826"/>
    </source>
</evidence>
<dbReference type="InterPro" id="IPR011876">
    <property type="entry name" value="IsopentenylPP_isomerase_typ1"/>
</dbReference>
<evidence type="ECO:0000256" key="5">
    <source>
        <dbReference type="ARBA" id="ARBA00022723"/>
    </source>
</evidence>
<dbReference type="HAMAP" id="MF_00202">
    <property type="entry name" value="Idi"/>
    <property type="match status" value="1"/>
</dbReference>
<organism evidence="13 14">
    <name type="scientific">Hyphomicrobium sulfonivorans</name>
    <dbReference type="NCBI Taxonomy" id="121290"/>
    <lineage>
        <taxon>Bacteria</taxon>
        <taxon>Pseudomonadati</taxon>
        <taxon>Pseudomonadota</taxon>
        <taxon>Alphaproteobacteria</taxon>
        <taxon>Hyphomicrobiales</taxon>
        <taxon>Hyphomicrobiaceae</taxon>
        <taxon>Hyphomicrobium</taxon>
    </lineage>
</organism>
<feature type="active site" evidence="10 11">
    <location>
        <position position="68"/>
    </location>
</feature>
<dbReference type="NCBIfam" id="NF002995">
    <property type="entry name" value="PRK03759.1"/>
    <property type="match status" value="1"/>
</dbReference>
<dbReference type="PANTHER" id="PTHR10885:SF0">
    <property type="entry name" value="ISOPENTENYL-DIPHOSPHATE DELTA-ISOMERASE"/>
    <property type="match status" value="1"/>
</dbReference>
<name>A0A125NU13_HYPSL</name>
<feature type="active site" evidence="10 11">
    <location>
        <position position="115"/>
    </location>
</feature>
<dbReference type="EC" id="5.3.3.2" evidence="3 10"/>
<evidence type="ECO:0000256" key="4">
    <source>
        <dbReference type="ARBA" id="ARBA00022490"/>
    </source>
</evidence>
<comment type="cofactor">
    <cofactor evidence="10">
        <name>Mg(2+)</name>
        <dbReference type="ChEBI" id="CHEBI:18420"/>
    </cofactor>
    <text evidence="10">Binds 1 Mg(2+) ion per subunit. The magnesium ion binds only when substrate is bound.</text>
</comment>
<evidence type="ECO:0000256" key="8">
    <source>
        <dbReference type="ARBA" id="ARBA00023229"/>
    </source>
</evidence>
<evidence type="ECO:0000256" key="7">
    <source>
        <dbReference type="ARBA" id="ARBA00023211"/>
    </source>
</evidence>
<evidence type="ECO:0000256" key="3">
    <source>
        <dbReference type="ARBA" id="ARBA00012057"/>
    </source>
</evidence>
<dbReference type="GO" id="GO:0050992">
    <property type="term" value="P:dimethylallyl diphosphate biosynthetic process"/>
    <property type="evidence" value="ECO:0007669"/>
    <property type="project" value="UniProtKB-UniRule"/>
</dbReference>
<keyword evidence="9 10" id="KW-0413">Isomerase</keyword>
<dbReference type="GO" id="GO:0009240">
    <property type="term" value="P:isopentenyl diphosphate biosynthetic process"/>
    <property type="evidence" value="ECO:0007669"/>
    <property type="project" value="TreeGrafter"/>
</dbReference>
<feature type="binding site" evidence="10">
    <location>
        <position position="115"/>
    </location>
    <ligand>
        <name>Mn(2+)</name>
        <dbReference type="ChEBI" id="CHEBI:29035"/>
    </ligand>
</feature>
<dbReference type="GO" id="GO:0004452">
    <property type="term" value="F:isopentenyl-diphosphate delta-isomerase activity"/>
    <property type="evidence" value="ECO:0007669"/>
    <property type="project" value="UniProtKB-UniRule"/>
</dbReference>
<feature type="binding site" evidence="10">
    <location>
        <position position="88"/>
    </location>
    <ligand>
        <name>Mg(2+)</name>
        <dbReference type="ChEBI" id="CHEBI:18420"/>
    </ligand>
</feature>
<dbReference type="CDD" id="cd02885">
    <property type="entry name" value="NUDIX_IPP_Isomerase"/>
    <property type="match status" value="1"/>
</dbReference>
<dbReference type="RefSeq" id="WP_068463827.1">
    <property type="nucleotide sequence ID" value="NZ_LMTR01000082.1"/>
</dbReference>
<comment type="function">
    <text evidence="10">Catalyzes the 1,3-allylic rearrangement of the homoallylic substrate isopentenyl (IPP) to its highly electrophilic allylic isomer, dimethylallyl diphosphate (DMAPP).</text>
</comment>
<proteinExistence type="inferred from homology"/>
<dbReference type="InterPro" id="IPR015797">
    <property type="entry name" value="NUDIX_hydrolase-like_dom_sf"/>
</dbReference>
<evidence type="ECO:0000256" key="10">
    <source>
        <dbReference type="HAMAP-Rule" id="MF_00202"/>
    </source>
</evidence>
<accession>A0A125NU13</accession>
<dbReference type="PROSITE" id="PS51462">
    <property type="entry name" value="NUDIX"/>
    <property type="match status" value="1"/>
</dbReference>
<feature type="binding site" evidence="10">
    <location>
        <position position="113"/>
    </location>
    <ligand>
        <name>Mn(2+)</name>
        <dbReference type="ChEBI" id="CHEBI:29035"/>
    </ligand>
</feature>
<dbReference type="SUPFAM" id="SSF55811">
    <property type="entry name" value="Nudix"/>
    <property type="match status" value="1"/>
</dbReference>
<evidence type="ECO:0000313" key="14">
    <source>
        <dbReference type="Proteomes" id="UP000059074"/>
    </source>
</evidence>
<evidence type="ECO:0000256" key="6">
    <source>
        <dbReference type="ARBA" id="ARBA00022842"/>
    </source>
</evidence>
<evidence type="ECO:0000256" key="11">
    <source>
        <dbReference type="PIRSR" id="PIRSR018427-1"/>
    </source>
</evidence>
<feature type="binding site" evidence="10">
    <location>
        <position position="33"/>
    </location>
    <ligand>
        <name>Mn(2+)</name>
        <dbReference type="ChEBI" id="CHEBI:29035"/>
    </ligand>
</feature>
<dbReference type="AlphaFoldDB" id="A0A125NU13"/>
<gene>
    <name evidence="10" type="primary">idi</name>
    <name evidence="13" type="ORF">APY04_2954</name>
</gene>
<comment type="similarity">
    <text evidence="2 10">Belongs to the IPP isomerase type 1 family.</text>
</comment>
<reference evidence="13 14" key="1">
    <citation type="submission" date="2015-10" db="EMBL/GenBank/DDBJ databases">
        <title>Transcriptomic analysis of a linuron degrading triple-species bacterial consortium.</title>
        <authorList>
            <person name="Albers P."/>
        </authorList>
    </citation>
    <scope>NUCLEOTIDE SEQUENCE [LARGE SCALE GENOMIC DNA]</scope>
    <source>
        <strain evidence="13 14">WDL6</strain>
    </source>
</reference>
<evidence type="ECO:0000313" key="13">
    <source>
        <dbReference type="EMBL" id="KWT65205.1"/>
    </source>
</evidence>
<dbReference type="OrthoDB" id="9809458at2"/>
<keyword evidence="8 10" id="KW-0414">Isoprene biosynthesis</keyword>
<feature type="binding site" evidence="10">
    <location>
        <position position="70"/>
    </location>
    <ligand>
        <name>Mn(2+)</name>
        <dbReference type="ChEBI" id="CHEBI:29035"/>
    </ligand>
</feature>
<dbReference type="STRING" id="121290.APY04_2954"/>
<dbReference type="InterPro" id="IPR056375">
    <property type="entry name" value="Idi_bact"/>
</dbReference>
<keyword evidence="14" id="KW-1185">Reference proteome</keyword>
<dbReference type="Pfam" id="PF00293">
    <property type="entry name" value="NUDIX"/>
    <property type="match status" value="1"/>
</dbReference>
<evidence type="ECO:0000259" key="12">
    <source>
        <dbReference type="PROSITE" id="PS51462"/>
    </source>
</evidence>
<dbReference type="InterPro" id="IPR000086">
    <property type="entry name" value="NUDIX_hydrolase_dom"/>
</dbReference>
<comment type="pathway">
    <text evidence="1 10">Isoprenoid biosynthesis; dimethylallyl diphosphate biosynthesis; dimethylallyl diphosphate from isopentenyl diphosphate: step 1/1.</text>
</comment>